<dbReference type="PANTHER" id="PTHR47168">
    <property type="entry name" value="RING ZINC FINGER DOMAIN SUPERFAMILY PROTEIN-RELATED"/>
    <property type="match status" value="1"/>
</dbReference>
<accession>A0A5N6M4R7</accession>
<feature type="domain" description="RING-type" evidence="9">
    <location>
        <begin position="387"/>
        <end position="412"/>
    </location>
</feature>
<evidence type="ECO:0000313" key="10">
    <source>
        <dbReference type="EMBL" id="KAD3068742.1"/>
    </source>
</evidence>
<dbReference type="Gene3D" id="3.30.40.10">
    <property type="entry name" value="Zinc/RING finger domain, C3HC4 (zinc finger)"/>
    <property type="match status" value="1"/>
</dbReference>
<keyword evidence="2" id="KW-0812">Transmembrane</keyword>
<evidence type="ECO:0000256" key="5">
    <source>
        <dbReference type="ARBA" id="ARBA00022833"/>
    </source>
</evidence>
<protein>
    <recommendedName>
        <fullName evidence="9">RING-type domain-containing protein</fullName>
    </recommendedName>
</protein>
<dbReference type="InterPro" id="IPR051653">
    <property type="entry name" value="E3_ligase_sorting_rcpt"/>
</dbReference>
<dbReference type="PANTHER" id="PTHR47168:SF1">
    <property type="entry name" value="OS02G0798600 PROTEIN"/>
    <property type="match status" value="1"/>
</dbReference>
<organism evidence="10 11">
    <name type="scientific">Mikania micrantha</name>
    <name type="common">bitter vine</name>
    <dbReference type="NCBI Taxonomy" id="192012"/>
    <lineage>
        <taxon>Eukaryota</taxon>
        <taxon>Viridiplantae</taxon>
        <taxon>Streptophyta</taxon>
        <taxon>Embryophyta</taxon>
        <taxon>Tracheophyta</taxon>
        <taxon>Spermatophyta</taxon>
        <taxon>Magnoliopsida</taxon>
        <taxon>eudicotyledons</taxon>
        <taxon>Gunneridae</taxon>
        <taxon>Pentapetalae</taxon>
        <taxon>asterids</taxon>
        <taxon>campanulids</taxon>
        <taxon>Asterales</taxon>
        <taxon>Asteraceae</taxon>
        <taxon>Asteroideae</taxon>
        <taxon>Heliantheae alliance</taxon>
        <taxon>Eupatorieae</taxon>
        <taxon>Mikania</taxon>
    </lineage>
</organism>
<keyword evidence="4" id="KW-0863">Zinc-finger</keyword>
<gene>
    <name evidence="10" type="ORF">E3N88_36622</name>
</gene>
<proteinExistence type="predicted"/>
<dbReference type="Pfam" id="PF17123">
    <property type="entry name" value="zf-RING_11"/>
    <property type="match status" value="1"/>
</dbReference>
<dbReference type="GO" id="GO:0016020">
    <property type="term" value="C:membrane"/>
    <property type="evidence" value="ECO:0007669"/>
    <property type="project" value="UniProtKB-SubCell"/>
</dbReference>
<dbReference type="InterPro" id="IPR013083">
    <property type="entry name" value="Znf_RING/FYVE/PHD"/>
</dbReference>
<evidence type="ECO:0000313" key="11">
    <source>
        <dbReference type="Proteomes" id="UP000326396"/>
    </source>
</evidence>
<keyword evidence="6" id="KW-1133">Transmembrane helix</keyword>
<comment type="caution">
    <text evidence="10">The sequence shown here is derived from an EMBL/GenBank/DDBJ whole genome shotgun (WGS) entry which is preliminary data.</text>
</comment>
<feature type="compositionally biased region" description="Low complexity" evidence="8">
    <location>
        <begin position="1"/>
        <end position="17"/>
    </location>
</feature>
<evidence type="ECO:0000256" key="3">
    <source>
        <dbReference type="ARBA" id="ARBA00022723"/>
    </source>
</evidence>
<evidence type="ECO:0000259" key="9">
    <source>
        <dbReference type="Pfam" id="PF17123"/>
    </source>
</evidence>
<dbReference type="InterPro" id="IPR001841">
    <property type="entry name" value="Znf_RING"/>
</dbReference>
<reference evidence="10 11" key="1">
    <citation type="submission" date="2019-05" db="EMBL/GenBank/DDBJ databases">
        <title>Mikania micrantha, genome provides insights into the molecular mechanism of rapid growth.</title>
        <authorList>
            <person name="Liu B."/>
        </authorList>
    </citation>
    <scope>NUCLEOTIDE SEQUENCE [LARGE SCALE GENOMIC DNA]</scope>
    <source>
        <strain evidence="10">NLD-2019</strain>
        <tissue evidence="10">Leaf</tissue>
    </source>
</reference>
<keyword evidence="3" id="KW-0479">Metal-binding</keyword>
<evidence type="ECO:0000256" key="4">
    <source>
        <dbReference type="ARBA" id="ARBA00022771"/>
    </source>
</evidence>
<comment type="subcellular location">
    <subcellularLocation>
        <location evidence="1">Membrane</location>
        <topology evidence="1">Single-pass membrane protein</topology>
    </subcellularLocation>
</comment>
<dbReference type="GO" id="GO:0008270">
    <property type="term" value="F:zinc ion binding"/>
    <property type="evidence" value="ECO:0007669"/>
    <property type="project" value="UniProtKB-KW"/>
</dbReference>
<feature type="region of interest" description="Disordered" evidence="8">
    <location>
        <begin position="57"/>
        <end position="121"/>
    </location>
</feature>
<sequence>MGSRSSRIGSDRSSQPSRTKRTKRLLSSLLLCGRTSNSNSHPSVLELESSINSIENLPPASVESTSSVGVSSSFFGSEPVCTRSKSSESEPEESESHQNEEPVLESYRTDPVSGFNPQSVVNEGMLGGTSVNIVQENTDSDENLGHDHSDVYPRSVDSNTRALLVLSDSFLSLRMIGSGVTSSGTGILVVESGNVSPDVFSSGVSEFNSREARRNIGGLFGPISSRRRYRRESDFPSLTAGLVDDFGSHDRWLLDIDPAHHHHGHGHYRSHGRSEERRHFRAQMSERGLGDVDEEVGFCASGLHREGTCSCGSSFMGEDVGSLGSISRVILLAQALSEVLDEIHRQPLSLSMPILSLPAPESVVDSFLLKSHKKMNASKSDPNYVQQCYICLVDYEEGDKIRVLPCQHEYHAPLCARYAGAMFVTDMQTPRLRFQLQNYQLDDATPTMRPEIVPNVGSSTPQFGANISVKSFSDGLQLTVLFSLQLTLHSFMYCSATQPRPGLLFSIGSLLMFGFVDNVNEINKQLYMWAVEMEDRLPGIGGDEEEGWW</sequence>
<evidence type="ECO:0000256" key="1">
    <source>
        <dbReference type="ARBA" id="ARBA00004167"/>
    </source>
</evidence>
<keyword evidence="5" id="KW-0862">Zinc</keyword>
<evidence type="ECO:0000256" key="2">
    <source>
        <dbReference type="ARBA" id="ARBA00022692"/>
    </source>
</evidence>
<keyword evidence="7" id="KW-0472">Membrane</keyword>
<evidence type="ECO:0000256" key="6">
    <source>
        <dbReference type="ARBA" id="ARBA00022989"/>
    </source>
</evidence>
<evidence type="ECO:0000256" key="8">
    <source>
        <dbReference type="SAM" id="MobiDB-lite"/>
    </source>
</evidence>
<feature type="compositionally biased region" description="Low complexity" evidence="8">
    <location>
        <begin position="61"/>
        <end position="78"/>
    </location>
</feature>
<dbReference type="SUPFAM" id="SSF57850">
    <property type="entry name" value="RING/U-box"/>
    <property type="match status" value="1"/>
</dbReference>
<evidence type="ECO:0000256" key="7">
    <source>
        <dbReference type="ARBA" id="ARBA00023136"/>
    </source>
</evidence>
<dbReference type="OrthoDB" id="8062037at2759"/>
<feature type="region of interest" description="Disordered" evidence="8">
    <location>
        <begin position="1"/>
        <end position="44"/>
    </location>
</feature>
<keyword evidence="11" id="KW-1185">Reference proteome</keyword>
<dbReference type="Proteomes" id="UP000326396">
    <property type="component" value="Linkage Group LG7"/>
</dbReference>
<name>A0A5N6M4R7_9ASTR</name>
<dbReference type="EMBL" id="SZYD01000017">
    <property type="protein sequence ID" value="KAD3068742.1"/>
    <property type="molecule type" value="Genomic_DNA"/>
</dbReference>
<dbReference type="AlphaFoldDB" id="A0A5N6M4R7"/>